<accession>A0A660KWG0</accession>
<feature type="signal peptide" evidence="2">
    <location>
        <begin position="1"/>
        <end position="21"/>
    </location>
</feature>
<dbReference type="PANTHER" id="PTHR12110">
    <property type="entry name" value="HYDROXYPYRUVATE ISOMERASE"/>
    <property type="match status" value="1"/>
</dbReference>
<protein>
    <submittedName>
        <fullName evidence="3">Sugar phosphate isomerase/epimerase</fullName>
    </submittedName>
</protein>
<evidence type="ECO:0000256" key="1">
    <source>
        <dbReference type="SAM" id="MobiDB-lite"/>
    </source>
</evidence>
<name>A0A660KWG0_9ACTN</name>
<dbReference type="GO" id="GO:0016853">
    <property type="term" value="F:isomerase activity"/>
    <property type="evidence" value="ECO:0007669"/>
    <property type="project" value="UniProtKB-KW"/>
</dbReference>
<gene>
    <name evidence="3" type="ORF">C8N24_6422</name>
</gene>
<proteinExistence type="predicted"/>
<sequence>MNVRSKLAGLAVAGMAATAIAAPATAGAQSAPTGMIPKDKISFQLYNFLIPVFGAFPLGDGTFFPPGGTPNSPEGQRTAVLNVFDQMAANGFKSFENFNGTFGWTAAEYREKFESRGLHAVADHGAVDEGTWDARLAEAKALGLKYVGSGGWPAGTNMDTVEGAKNMGAVLNRMGAKARAQGLWVYGHNHDKEFSTKLQYDTNGDGVLETVPALEVVILNTDPSLVTFEIDVHWILEGLKYDQDAAIAFIRKYSKRISMLHVKGSDPTQNPGTIPSTDMSRVTDAGGPKDVTRWADIFAAAADVDYYHWEYDLALDPFASSKVAFKLMNELKFGKVRDESGTVGGTVPATLSLTLGAPASFGAFTPGVDQDYTAQTEATVLSTAGNATLTADGGHLTNGAFSLVEPLRVQFSKSEWTGPTTNEKVGVTFKQLIKKTDPLRTGSYSKTVTFTLSTTQP</sequence>
<keyword evidence="3" id="KW-0413">Isomerase</keyword>
<dbReference type="PANTHER" id="PTHR12110:SF41">
    <property type="entry name" value="INOSOSE DEHYDRATASE"/>
    <property type="match status" value="1"/>
</dbReference>
<dbReference type="InterPro" id="IPR050312">
    <property type="entry name" value="IolE/XylAMocC-like"/>
</dbReference>
<organism evidence="3 4">
    <name type="scientific">Solirubrobacter pauli</name>
    <dbReference type="NCBI Taxonomy" id="166793"/>
    <lineage>
        <taxon>Bacteria</taxon>
        <taxon>Bacillati</taxon>
        <taxon>Actinomycetota</taxon>
        <taxon>Thermoleophilia</taxon>
        <taxon>Solirubrobacterales</taxon>
        <taxon>Solirubrobacteraceae</taxon>
        <taxon>Solirubrobacter</taxon>
    </lineage>
</organism>
<feature type="compositionally biased region" description="Polar residues" evidence="1">
    <location>
        <begin position="266"/>
        <end position="280"/>
    </location>
</feature>
<dbReference type="AlphaFoldDB" id="A0A660KWG0"/>
<dbReference type="Proteomes" id="UP000278962">
    <property type="component" value="Unassembled WGS sequence"/>
</dbReference>
<comment type="caution">
    <text evidence="3">The sequence shown here is derived from an EMBL/GenBank/DDBJ whole genome shotgun (WGS) entry which is preliminary data.</text>
</comment>
<evidence type="ECO:0000313" key="3">
    <source>
        <dbReference type="EMBL" id="RKQ84792.1"/>
    </source>
</evidence>
<dbReference type="RefSeq" id="WP_121258199.1">
    <property type="nucleotide sequence ID" value="NZ_RBIL01000003.1"/>
</dbReference>
<keyword evidence="2" id="KW-0732">Signal</keyword>
<dbReference type="Gene3D" id="3.20.20.150">
    <property type="entry name" value="Divalent-metal-dependent TIM barrel enzymes"/>
    <property type="match status" value="1"/>
</dbReference>
<dbReference type="InterPro" id="IPR036237">
    <property type="entry name" value="Xyl_isomerase-like_sf"/>
</dbReference>
<dbReference type="OrthoDB" id="9798407at2"/>
<reference evidence="3 4" key="1">
    <citation type="submission" date="2018-10" db="EMBL/GenBank/DDBJ databases">
        <title>Genomic Encyclopedia of Archaeal and Bacterial Type Strains, Phase II (KMG-II): from individual species to whole genera.</title>
        <authorList>
            <person name="Goeker M."/>
        </authorList>
    </citation>
    <scope>NUCLEOTIDE SEQUENCE [LARGE SCALE GENOMIC DNA]</scope>
    <source>
        <strain evidence="3 4">DSM 14954</strain>
    </source>
</reference>
<dbReference type="SUPFAM" id="SSF51658">
    <property type="entry name" value="Xylose isomerase-like"/>
    <property type="match status" value="1"/>
</dbReference>
<feature type="region of interest" description="Disordered" evidence="1">
    <location>
        <begin position="264"/>
        <end position="283"/>
    </location>
</feature>
<keyword evidence="4" id="KW-1185">Reference proteome</keyword>
<dbReference type="EMBL" id="RBIL01000003">
    <property type="protein sequence ID" value="RKQ84792.1"/>
    <property type="molecule type" value="Genomic_DNA"/>
</dbReference>
<evidence type="ECO:0000313" key="4">
    <source>
        <dbReference type="Proteomes" id="UP000278962"/>
    </source>
</evidence>
<evidence type="ECO:0000256" key="2">
    <source>
        <dbReference type="SAM" id="SignalP"/>
    </source>
</evidence>
<feature type="chain" id="PRO_5038482324" evidence="2">
    <location>
        <begin position="22"/>
        <end position="457"/>
    </location>
</feature>